<dbReference type="EMBL" id="LDZY01000004">
    <property type="protein sequence ID" value="KLU66536.1"/>
    <property type="molecule type" value="Genomic_DNA"/>
</dbReference>
<evidence type="ECO:0000313" key="1">
    <source>
        <dbReference type="EMBL" id="KLU66536.1"/>
    </source>
</evidence>
<name>A0A0J1IPE1_9FIRM</name>
<comment type="caution">
    <text evidence="1">The sequence shown here is derived from an EMBL/GenBank/DDBJ whole genome shotgun (WGS) entry which is preliminary data.</text>
</comment>
<proteinExistence type="predicted"/>
<reference evidence="1 2" key="1">
    <citation type="submission" date="2015-06" db="EMBL/GenBank/DDBJ databases">
        <title>Draft genome of the moderately acidophilic sulfate reducer Candidatus Desulfosporosinus acididurans strain M1.</title>
        <authorList>
            <person name="Poehlein A."/>
            <person name="Petzsch P."/>
            <person name="Johnson B.D."/>
            <person name="Schloemann M."/>
            <person name="Daniel R."/>
            <person name="Muehling M."/>
        </authorList>
    </citation>
    <scope>NUCLEOTIDE SEQUENCE [LARGE SCALE GENOMIC DNA]</scope>
    <source>
        <strain evidence="1 2">M1</strain>
    </source>
</reference>
<organism evidence="1 2">
    <name type="scientific">Desulfosporosinus acididurans</name>
    <dbReference type="NCBI Taxonomy" id="476652"/>
    <lineage>
        <taxon>Bacteria</taxon>
        <taxon>Bacillati</taxon>
        <taxon>Bacillota</taxon>
        <taxon>Clostridia</taxon>
        <taxon>Eubacteriales</taxon>
        <taxon>Desulfitobacteriaceae</taxon>
        <taxon>Desulfosporosinus</taxon>
    </lineage>
</organism>
<keyword evidence="2" id="KW-1185">Reference proteome</keyword>
<dbReference type="AlphaFoldDB" id="A0A0J1IPE1"/>
<dbReference type="RefSeq" id="WP_172408352.1">
    <property type="nucleotide sequence ID" value="NZ_LDZY01000004.1"/>
</dbReference>
<evidence type="ECO:0000313" key="2">
    <source>
        <dbReference type="Proteomes" id="UP000036356"/>
    </source>
</evidence>
<dbReference type="Proteomes" id="UP000036356">
    <property type="component" value="Unassembled WGS sequence"/>
</dbReference>
<sequence>MDAPMRIVLLRDADKCSLNKQLRDARNEYTLGQLENEYFQWLDQLV</sequence>
<accession>A0A0J1IPE1</accession>
<protein>
    <submittedName>
        <fullName evidence="1">Uncharacterized protein</fullName>
    </submittedName>
</protein>
<gene>
    <name evidence="1" type="ORF">DEAC_c12020</name>
</gene>